<dbReference type="Pfam" id="PF01032">
    <property type="entry name" value="FecCD"/>
    <property type="match status" value="1"/>
</dbReference>
<dbReference type="EMBL" id="OBQF01000002">
    <property type="protein sequence ID" value="SOC40574.1"/>
    <property type="molecule type" value="Genomic_DNA"/>
</dbReference>
<dbReference type="InterPro" id="IPR037294">
    <property type="entry name" value="ABC_BtuC-like"/>
</dbReference>
<feature type="transmembrane region" description="Helical" evidence="12">
    <location>
        <begin position="275"/>
        <end position="293"/>
    </location>
</feature>
<keyword evidence="14" id="KW-1185">Reference proteome</keyword>
<keyword evidence="6 12" id="KW-0812">Transmembrane</keyword>
<feature type="transmembrane region" description="Helical" evidence="12">
    <location>
        <begin position="189"/>
        <end position="207"/>
    </location>
</feature>
<dbReference type="SUPFAM" id="SSF81345">
    <property type="entry name" value="ABC transporter involved in vitamin B12 uptake, BtuC"/>
    <property type="match status" value="1"/>
</dbReference>
<evidence type="ECO:0000256" key="4">
    <source>
        <dbReference type="ARBA" id="ARBA00022448"/>
    </source>
</evidence>
<protein>
    <recommendedName>
        <fullName evidence="3">Probable heme-iron transport system permease protein IsdF</fullName>
    </recommendedName>
    <alternativeName>
        <fullName evidence="11">Iron-regulated surface determinant protein F</fullName>
    </alternativeName>
    <alternativeName>
        <fullName evidence="10">Staphylococcal iron-regulated protein G</fullName>
    </alternativeName>
</protein>
<organism evidence="13 14">
    <name type="scientific">Salinicoccus kekensis</name>
    <dbReference type="NCBI Taxonomy" id="714307"/>
    <lineage>
        <taxon>Bacteria</taxon>
        <taxon>Bacillati</taxon>
        <taxon>Bacillota</taxon>
        <taxon>Bacilli</taxon>
        <taxon>Bacillales</taxon>
        <taxon>Staphylococcaceae</taxon>
        <taxon>Salinicoccus</taxon>
    </lineage>
</organism>
<comment type="function">
    <text evidence="9">Part of the binding-protein-dependent transport system for heme-iron. Responsible for the translocation of the substrate across the membrane.</text>
</comment>
<gene>
    <name evidence="13" type="ORF">SAMN05878391_1007</name>
</gene>
<evidence type="ECO:0000256" key="11">
    <source>
        <dbReference type="ARBA" id="ARBA00031465"/>
    </source>
</evidence>
<accession>A0A285UF52</accession>
<dbReference type="OrthoDB" id="9811721at2"/>
<dbReference type="CDD" id="cd06550">
    <property type="entry name" value="TM_ABC_iron-siderophores_like"/>
    <property type="match status" value="1"/>
</dbReference>
<dbReference type="PANTHER" id="PTHR30472">
    <property type="entry name" value="FERRIC ENTEROBACTIN TRANSPORT SYSTEM PERMEASE PROTEIN"/>
    <property type="match status" value="1"/>
</dbReference>
<reference evidence="14" key="1">
    <citation type="submission" date="2017-08" db="EMBL/GenBank/DDBJ databases">
        <authorList>
            <person name="Varghese N."/>
            <person name="Submissions S."/>
        </authorList>
    </citation>
    <scope>NUCLEOTIDE SEQUENCE [LARGE SCALE GENOMIC DNA]</scope>
    <source>
        <strain evidence="14">DSM 23173</strain>
    </source>
</reference>
<evidence type="ECO:0000313" key="14">
    <source>
        <dbReference type="Proteomes" id="UP000219412"/>
    </source>
</evidence>
<dbReference type="GO" id="GO:0033214">
    <property type="term" value="P:siderophore-iron import into cell"/>
    <property type="evidence" value="ECO:0007669"/>
    <property type="project" value="TreeGrafter"/>
</dbReference>
<evidence type="ECO:0000256" key="2">
    <source>
        <dbReference type="ARBA" id="ARBA00007935"/>
    </source>
</evidence>
<feature type="transmembrane region" description="Helical" evidence="12">
    <location>
        <begin position="60"/>
        <end position="77"/>
    </location>
</feature>
<comment type="similarity">
    <text evidence="2">Belongs to the binding-protein-dependent transport system permease family. FecCD subfamily.</text>
</comment>
<evidence type="ECO:0000256" key="5">
    <source>
        <dbReference type="ARBA" id="ARBA00022475"/>
    </source>
</evidence>
<dbReference type="InterPro" id="IPR000522">
    <property type="entry name" value="ABC_transptr_permease_BtuC"/>
</dbReference>
<keyword evidence="4" id="KW-0813">Transport</keyword>
<evidence type="ECO:0000256" key="9">
    <source>
        <dbReference type="ARBA" id="ARBA00025320"/>
    </source>
</evidence>
<evidence type="ECO:0000256" key="6">
    <source>
        <dbReference type="ARBA" id="ARBA00022692"/>
    </source>
</evidence>
<keyword evidence="5" id="KW-1003">Cell membrane</keyword>
<dbReference type="AlphaFoldDB" id="A0A285UF52"/>
<dbReference type="GO" id="GO:0005886">
    <property type="term" value="C:plasma membrane"/>
    <property type="evidence" value="ECO:0007669"/>
    <property type="project" value="UniProtKB-SubCell"/>
</dbReference>
<feature type="transmembrane region" description="Helical" evidence="12">
    <location>
        <begin position="305"/>
        <end position="325"/>
    </location>
</feature>
<dbReference type="RefSeq" id="WP_097039779.1">
    <property type="nucleotide sequence ID" value="NZ_OBQF01000002.1"/>
</dbReference>
<evidence type="ECO:0000256" key="10">
    <source>
        <dbReference type="ARBA" id="ARBA00031149"/>
    </source>
</evidence>
<evidence type="ECO:0000256" key="12">
    <source>
        <dbReference type="SAM" id="Phobius"/>
    </source>
</evidence>
<keyword evidence="8 12" id="KW-0472">Membrane</keyword>
<evidence type="ECO:0000256" key="3">
    <source>
        <dbReference type="ARBA" id="ARBA00018524"/>
    </source>
</evidence>
<dbReference type="Proteomes" id="UP000219412">
    <property type="component" value="Unassembled WGS sequence"/>
</dbReference>
<dbReference type="GO" id="GO:0022857">
    <property type="term" value="F:transmembrane transporter activity"/>
    <property type="evidence" value="ECO:0007669"/>
    <property type="project" value="InterPro"/>
</dbReference>
<sequence>MKYNRQGIVLTAACALLLAAMLVSLKAGYTYIGWGEMFKILTGQGGSEAHILTGIRLPRVIAALLSGAALALSGAILQSIMQNPLADSGIIGINSGAGLAVLLIIIWGGAANIFLIPAAAFIGGLITVLIVTALSYSRRYGVTPMRLVLNGVAAGAGLSALMIVLSLIISNESYQFAANFLAGTIWGSTWQHVMMAAAGLAVILPFVISRVWVLDILSLGTLNIISLGVNIKKERLLLLFCAAGFSAVSVSVSGGIAFAGLIAPHLARKLVGNPHRFMLPLSAVLGGLLVLSADTAGRTLFFPSALPAGVMVAIIGAPYFIYILMQSENR</sequence>
<evidence type="ECO:0000313" key="13">
    <source>
        <dbReference type="EMBL" id="SOC40574.1"/>
    </source>
</evidence>
<evidence type="ECO:0000256" key="7">
    <source>
        <dbReference type="ARBA" id="ARBA00022989"/>
    </source>
</evidence>
<comment type="subcellular location">
    <subcellularLocation>
        <location evidence="1">Cell membrane</location>
        <topology evidence="1">Multi-pass membrane protein</topology>
    </subcellularLocation>
</comment>
<feature type="transmembrane region" description="Helical" evidence="12">
    <location>
        <begin position="113"/>
        <end position="135"/>
    </location>
</feature>
<dbReference type="FunFam" id="1.10.3470.10:FF:000001">
    <property type="entry name" value="Vitamin B12 ABC transporter permease BtuC"/>
    <property type="match status" value="1"/>
</dbReference>
<dbReference type="Gene3D" id="1.10.3470.10">
    <property type="entry name" value="ABC transporter involved in vitamin B12 uptake, BtuC"/>
    <property type="match status" value="1"/>
</dbReference>
<evidence type="ECO:0000256" key="8">
    <source>
        <dbReference type="ARBA" id="ARBA00023136"/>
    </source>
</evidence>
<name>A0A285UF52_9STAP</name>
<feature type="transmembrane region" description="Helical" evidence="12">
    <location>
        <begin position="147"/>
        <end position="169"/>
    </location>
</feature>
<dbReference type="PANTHER" id="PTHR30472:SF64">
    <property type="entry name" value="IRON(3+)-HYDROXAMATE IMPORT SYSTEM PERMEASE PROTEIN FHUG"/>
    <property type="match status" value="1"/>
</dbReference>
<keyword evidence="7 12" id="KW-1133">Transmembrane helix</keyword>
<feature type="transmembrane region" description="Helical" evidence="12">
    <location>
        <begin position="89"/>
        <end position="107"/>
    </location>
</feature>
<evidence type="ECO:0000256" key="1">
    <source>
        <dbReference type="ARBA" id="ARBA00004651"/>
    </source>
</evidence>
<proteinExistence type="inferred from homology"/>
<feature type="transmembrane region" description="Helical" evidence="12">
    <location>
        <begin position="237"/>
        <end position="263"/>
    </location>
</feature>